<dbReference type="InterPro" id="IPR003751">
    <property type="entry name" value="CsrA"/>
</dbReference>
<dbReference type="EMBL" id="CAJFCI010000086">
    <property type="protein sequence ID" value="CAD5110400.1"/>
    <property type="molecule type" value="Genomic_DNA"/>
</dbReference>
<proteinExistence type="predicted"/>
<evidence type="ECO:0000313" key="2">
    <source>
        <dbReference type="EMBL" id="CAD5110400.1"/>
    </source>
</evidence>
<dbReference type="GO" id="GO:0006402">
    <property type="term" value="P:mRNA catabolic process"/>
    <property type="evidence" value="ECO:0007669"/>
    <property type="project" value="InterPro"/>
</dbReference>
<evidence type="ECO:0008006" key="4">
    <source>
        <dbReference type="Google" id="ProtNLM"/>
    </source>
</evidence>
<dbReference type="RefSeq" id="WP_187673707.1">
    <property type="nucleotide sequence ID" value="NZ_CAJFCI010000086.1"/>
</dbReference>
<name>A0A7U7ESR9_9GAMM</name>
<accession>A0A7U7ESR9</accession>
<evidence type="ECO:0000313" key="3">
    <source>
        <dbReference type="Proteomes" id="UP000583387"/>
    </source>
</evidence>
<dbReference type="Proteomes" id="UP000583387">
    <property type="component" value="Unassembled WGS sequence"/>
</dbReference>
<reference evidence="2 3" key="1">
    <citation type="submission" date="2020-08" db="EMBL/GenBank/DDBJ databases">
        <authorList>
            <person name="Criscuolo A."/>
        </authorList>
    </citation>
    <scope>NUCLEOTIDE SEQUENCE [LARGE SCALE GENOMIC DNA]</scope>
    <source>
        <strain evidence="2">CIP111764</strain>
    </source>
</reference>
<dbReference type="Pfam" id="PF02599">
    <property type="entry name" value="CsrA"/>
    <property type="match status" value="1"/>
</dbReference>
<keyword evidence="1" id="KW-0010">Activator</keyword>
<dbReference type="GO" id="GO:0006109">
    <property type="term" value="P:regulation of carbohydrate metabolic process"/>
    <property type="evidence" value="ECO:0007669"/>
    <property type="project" value="InterPro"/>
</dbReference>
<dbReference type="GO" id="GO:0003723">
    <property type="term" value="F:RNA binding"/>
    <property type="evidence" value="ECO:0007669"/>
    <property type="project" value="InterPro"/>
</dbReference>
<keyword evidence="3" id="KW-1185">Reference proteome</keyword>
<comment type="caution">
    <text evidence="2">The sequence shown here is derived from an EMBL/GenBank/DDBJ whole genome shotgun (WGS) entry which is preliminary data.</text>
</comment>
<evidence type="ECO:0000256" key="1">
    <source>
        <dbReference type="ARBA" id="ARBA00023159"/>
    </source>
</evidence>
<dbReference type="SUPFAM" id="SSF117130">
    <property type="entry name" value="CsrA-like"/>
    <property type="match status" value="1"/>
</dbReference>
<protein>
    <recommendedName>
        <fullName evidence="4">Carbon storage regulator, CsrA</fullName>
    </recommendedName>
</protein>
<organism evidence="2 3">
    <name type="scientific">Zestomonas carbonaria</name>
    <dbReference type="NCBI Taxonomy" id="2762745"/>
    <lineage>
        <taxon>Bacteria</taxon>
        <taxon>Pseudomonadati</taxon>
        <taxon>Pseudomonadota</taxon>
        <taxon>Gammaproteobacteria</taxon>
        <taxon>Pseudomonadales</taxon>
        <taxon>Pseudomonadaceae</taxon>
        <taxon>Zestomonas</taxon>
    </lineage>
</organism>
<dbReference type="Gene3D" id="2.60.40.4380">
    <property type="entry name" value="Translational regulator CsrA"/>
    <property type="match status" value="1"/>
</dbReference>
<sequence>MGLVPPRHHGDKVRLLVRQDITNDELKQLIEDGITITVIENDNRSVRFHFSAAMSVKILREELLSSTDDMTAG</sequence>
<dbReference type="AlphaFoldDB" id="A0A7U7ESR9"/>
<dbReference type="InterPro" id="IPR036107">
    <property type="entry name" value="CsrA_sf"/>
</dbReference>
<gene>
    <name evidence="2" type="ORF">PSEWESI4_04723</name>
</gene>